<proteinExistence type="predicted"/>
<name>A0A7W8Z597_9ACTN</name>
<comment type="caution">
    <text evidence="1">The sequence shown here is derived from an EMBL/GenBank/DDBJ whole genome shotgun (WGS) entry which is preliminary data.</text>
</comment>
<sequence>MFDRIRTLHQEAESQRLVSHVQRLRKARRRVERASTRLHQVLARLA</sequence>
<accession>A0A7W8Z597</accession>
<dbReference type="AlphaFoldDB" id="A0A7W8Z597"/>
<gene>
    <name evidence="1" type="ORF">BJ981_003331</name>
</gene>
<evidence type="ECO:0000313" key="1">
    <source>
        <dbReference type="EMBL" id="MBB5627632.1"/>
    </source>
</evidence>
<keyword evidence="2" id="KW-1185">Reference proteome</keyword>
<organism evidence="1 2">
    <name type="scientific">Sphaerisporangium krabiense</name>
    <dbReference type="NCBI Taxonomy" id="763782"/>
    <lineage>
        <taxon>Bacteria</taxon>
        <taxon>Bacillati</taxon>
        <taxon>Actinomycetota</taxon>
        <taxon>Actinomycetes</taxon>
        <taxon>Streptosporangiales</taxon>
        <taxon>Streptosporangiaceae</taxon>
        <taxon>Sphaerisporangium</taxon>
    </lineage>
</organism>
<dbReference type="EMBL" id="JACHBR010000001">
    <property type="protein sequence ID" value="MBB5627632.1"/>
    <property type="molecule type" value="Genomic_DNA"/>
</dbReference>
<reference evidence="1 2" key="1">
    <citation type="submission" date="2020-08" db="EMBL/GenBank/DDBJ databases">
        <title>Sequencing the genomes of 1000 actinobacteria strains.</title>
        <authorList>
            <person name="Klenk H.-P."/>
        </authorList>
    </citation>
    <scope>NUCLEOTIDE SEQUENCE [LARGE SCALE GENOMIC DNA]</scope>
    <source>
        <strain evidence="1 2">DSM 45790</strain>
    </source>
</reference>
<dbReference type="RefSeq" id="WP_184616457.1">
    <property type="nucleotide sequence ID" value="NZ_BOOS01000068.1"/>
</dbReference>
<evidence type="ECO:0000313" key="2">
    <source>
        <dbReference type="Proteomes" id="UP000588112"/>
    </source>
</evidence>
<dbReference type="Proteomes" id="UP000588112">
    <property type="component" value="Unassembled WGS sequence"/>
</dbReference>
<protein>
    <submittedName>
        <fullName evidence="1">Uncharacterized protein</fullName>
    </submittedName>
</protein>